<accession>A0A8J3QQJ8</accession>
<evidence type="ECO:0008006" key="8">
    <source>
        <dbReference type="Google" id="ProtNLM"/>
    </source>
</evidence>
<feature type="transmembrane region" description="Helical" evidence="5">
    <location>
        <begin position="46"/>
        <end position="65"/>
    </location>
</feature>
<reference evidence="6" key="1">
    <citation type="submission" date="2021-01" db="EMBL/GenBank/DDBJ databases">
        <title>Whole genome shotgun sequence of Rugosimonospora africana NBRC 104875.</title>
        <authorList>
            <person name="Komaki H."/>
            <person name="Tamura T."/>
        </authorList>
    </citation>
    <scope>NUCLEOTIDE SEQUENCE</scope>
    <source>
        <strain evidence="6">NBRC 104875</strain>
    </source>
</reference>
<comment type="subcellular location">
    <subcellularLocation>
        <location evidence="1">Membrane</location>
        <topology evidence="1">Multi-pass membrane protein</topology>
    </subcellularLocation>
</comment>
<keyword evidence="3 5" id="KW-1133">Transmembrane helix</keyword>
<feature type="transmembrane region" description="Helical" evidence="5">
    <location>
        <begin position="99"/>
        <end position="120"/>
    </location>
</feature>
<keyword evidence="7" id="KW-1185">Reference proteome</keyword>
<dbReference type="Pfam" id="PF13564">
    <property type="entry name" value="DoxX_2"/>
    <property type="match status" value="1"/>
</dbReference>
<proteinExistence type="predicted"/>
<evidence type="ECO:0000256" key="1">
    <source>
        <dbReference type="ARBA" id="ARBA00004141"/>
    </source>
</evidence>
<sequence length="123" mass="12811">MNLTLWILQGLLAVVFAYSGLAKSTMSRQRLIASGQTGIALFPMPVVRVTAVSELLAVIGLLLPWATGTARVLTPLAAAGLCVVMIGAASSHTRLREPWAVAANVLLFAIALTVAVGRFGQLG</sequence>
<keyword evidence="2 5" id="KW-0812">Transmembrane</keyword>
<dbReference type="GO" id="GO:0016020">
    <property type="term" value="C:membrane"/>
    <property type="evidence" value="ECO:0007669"/>
    <property type="project" value="UniProtKB-SubCell"/>
</dbReference>
<evidence type="ECO:0000256" key="3">
    <source>
        <dbReference type="ARBA" id="ARBA00022989"/>
    </source>
</evidence>
<dbReference type="InterPro" id="IPR032808">
    <property type="entry name" value="DoxX"/>
</dbReference>
<evidence type="ECO:0000313" key="6">
    <source>
        <dbReference type="EMBL" id="GIH13628.1"/>
    </source>
</evidence>
<gene>
    <name evidence="6" type="ORF">Raf01_18000</name>
</gene>
<name>A0A8J3QQJ8_9ACTN</name>
<feature type="transmembrane region" description="Helical" evidence="5">
    <location>
        <begin position="72"/>
        <end position="93"/>
    </location>
</feature>
<dbReference type="Proteomes" id="UP000642748">
    <property type="component" value="Unassembled WGS sequence"/>
</dbReference>
<protein>
    <recommendedName>
        <fullName evidence="8">DoxX family protein</fullName>
    </recommendedName>
</protein>
<organism evidence="6 7">
    <name type="scientific">Rugosimonospora africana</name>
    <dbReference type="NCBI Taxonomy" id="556532"/>
    <lineage>
        <taxon>Bacteria</taxon>
        <taxon>Bacillati</taxon>
        <taxon>Actinomycetota</taxon>
        <taxon>Actinomycetes</taxon>
        <taxon>Micromonosporales</taxon>
        <taxon>Micromonosporaceae</taxon>
        <taxon>Rugosimonospora</taxon>
    </lineage>
</organism>
<dbReference type="EMBL" id="BONZ01000015">
    <property type="protein sequence ID" value="GIH13628.1"/>
    <property type="molecule type" value="Genomic_DNA"/>
</dbReference>
<evidence type="ECO:0000256" key="5">
    <source>
        <dbReference type="SAM" id="Phobius"/>
    </source>
</evidence>
<evidence type="ECO:0000256" key="4">
    <source>
        <dbReference type="ARBA" id="ARBA00023136"/>
    </source>
</evidence>
<keyword evidence="4 5" id="KW-0472">Membrane</keyword>
<evidence type="ECO:0000256" key="2">
    <source>
        <dbReference type="ARBA" id="ARBA00022692"/>
    </source>
</evidence>
<comment type="caution">
    <text evidence="6">The sequence shown here is derived from an EMBL/GenBank/DDBJ whole genome shotgun (WGS) entry which is preliminary data.</text>
</comment>
<evidence type="ECO:0000313" key="7">
    <source>
        <dbReference type="Proteomes" id="UP000642748"/>
    </source>
</evidence>
<dbReference type="AlphaFoldDB" id="A0A8J3QQJ8"/>